<dbReference type="PANTHER" id="PTHR35585">
    <property type="entry name" value="HHE DOMAIN PROTEIN (AFU_ORTHOLOGUE AFUA_4G00730)"/>
    <property type="match status" value="1"/>
</dbReference>
<feature type="domain" description="Hemerythrin-like" evidence="2">
    <location>
        <begin position="33"/>
        <end position="153"/>
    </location>
</feature>
<gene>
    <name evidence="3" type="ORF">EUX98_g7413</name>
</gene>
<feature type="region of interest" description="Disordered" evidence="1">
    <location>
        <begin position="208"/>
        <end position="243"/>
    </location>
</feature>
<reference evidence="3 4" key="1">
    <citation type="submission" date="2019-02" db="EMBL/GenBank/DDBJ databases">
        <title>Genome sequencing of the rare red list fungi Antrodiella citrinella (Flaviporus citrinellus).</title>
        <authorList>
            <person name="Buettner E."/>
            <person name="Kellner H."/>
        </authorList>
    </citation>
    <scope>NUCLEOTIDE SEQUENCE [LARGE SCALE GENOMIC DNA]</scope>
    <source>
        <strain evidence="3 4">DSM 108506</strain>
    </source>
</reference>
<evidence type="ECO:0000259" key="2">
    <source>
        <dbReference type="Pfam" id="PF01814"/>
    </source>
</evidence>
<protein>
    <recommendedName>
        <fullName evidence="2">Hemerythrin-like domain-containing protein</fullName>
    </recommendedName>
</protein>
<organism evidence="3 4">
    <name type="scientific">Antrodiella citrinella</name>
    <dbReference type="NCBI Taxonomy" id="2447956"/>
    <lineage>
        <taxon>Eukaryota</taxon>
        <taxon>Fungi</taxon>
        <taxon>Dikarya</taxon>
        <taxon>Basidiomycota</taxon>
        <taxon>Agaricomycotina</taxon>
        <taxon>Agaricomycetes</taxon>
        <taxon>Polyporales</taxon>
        <taxon>Steccherinaceae</taxon>
        <taxon>Antrodiella</taxon>
    </lineage>
</organism>
<evidence type="ECO:0000313" key="4">
    <source>
        <dbReference type="Proteomes" id="UP000308730"/>
    </source>
</evidence>
<comment type="caution">
    <text evidence="3">The sequence shown here is derived from an EMBL/GenBank/DDBJ whole genome shotgun (WGS) entry which is preliminary data.</text>
</comment>
<evidence type="ECO:0000313" key="3">
    <source>
        <dbReference type="EMBL" id="THH26773.1"/>
    </source>
</evidence>
<evidence type="ECO:0000256" key="1">
    <source>
        <dbReference type="SAM" id="MobiDB-lite"/>
    </source>
</evidence>
<keyword evidence="4" id="KW-1185">Reference proteome</keyword>
<dbReference type="PANTHER" id="PTHR35585:SF1">
    <property type="entry name" value="HHE DOMAIN PROTEIN (AFU_ORTHOLOGUE AFUA_4G00730)"/>
    <property type="match status" value="1"/>
</dbReference>
<dbReference type="EMBL" id="SGPM01000312">
    <property type="protein sequence ID" value="THH26773.1"/>
    <property type="molecule type" value="Genomic_DNA"/>
</dbReference>
<dbReference type="Pfam" id="PF01814">
    <property type="entry name" value="Hemerythrin"/>
    <property type="match status" value="1"/>
</dbReference>
<proteinExistence type="predicted"/>
<dbReference type="AlphaFoldDB" id="A0A4V3XHV3"/>
<sequence length="243" mass="28071">MFSRTTTIISRRTAAPRLSAFHDGRTMSQKTLFQAIKEDHEEMYEYHDQYERAQDRNDVDAQARWARQLTWEIARHAVGEEIVVYPLMERHLGAKGKELADHDREEHLQVKEELYKLEQLQPGTEEYHALMTKMMATLHHHNDDEEIKDLPLLEPNIGEDASKQAAQSFKTTKKFVPTRSHPSAPNQPPLETFVGFLTAPIDKLKDMFAQFPTAEEKEEAKQELEGRDHDAKAGRNKDRAGPE</sequence>
<name>A0A4V3XHV3_9APHY</name>
<feature type="compositionally biased region" description="Basic and acidic residues" evidence="1">
    <location>
        <begin position="214"/>
        <end position="243"/>
    </location>
</feature>
<dbReference type="OrthoDB" id="9983919at2759"/>
<feature type="region of interest" description="Disordered" evidence="1">
    <location>
        <begin position="161"/>
        <end position="191"/>
    </location>
</feature>
<dbReference type="Proteomes" id="UP000308730">
    <property type="component" value="Unassembled WGS sequence"/>
</dbReference>
<accession>A0A4V3XHV3</accession>
<dbReference type="InterPro" id="IPR012312">
    <property type="entry name" value="Hemerythrin-like"/>
</dbReference>